<feature type="domain" description="Retropepsin-like aspartic endopeptidase" evidence="1">
    <location>
        <begin position="32"/>
        <end position="131"/>
    </location>
</feature>
<protein>
    <recommendedName>
        <fullName evidence="1">Retropepsin-like aspartic endopeptidase domain-containing protein</fullName>
    </recommendedName>
</protein>
<proteinExistence type="predicted"/>
<organism evidence="2 3">
    <name type="scientific">Methanothermobacter tenebrarum</name>
    <dbReference type="NCBI Taxonomy" id="680118"/>
    <lineage>
        <taxon>Archaea</taxon>
        <taxon>Methanobacteriati</taxon>
        <taxon>Methanobacteriota</taxon>
        <taxon>Methanomada group</taxon>
        <taxon>Methanobacteria</taxon>
        <taxon>Methanobacteriales</taxon>
        <taxon>Methanobacteriaceae</taxon>
        <taxon>Methanothermobacter</taxon>
    </lineage>
</organism>
<dbReference type="SUPFAM" id="SSF56420">
    <property type="entry name" value="Peptide deformylase"/>
    <property type="match status" value="1"/>
</dbReference>
<dbReference type="AlphaFoldDB" id="A0A328P8N1"/>
<keyword evidence="3" id="KW-1185">Reference proteome</keyword>
<dbReference type="Proteomes" id="UP000249782">
    <property type="component" value="Unassembled WGS sequence"/>
</dbReference>
<name>A0A328P8N1_9EURY</name>
<dbReference type="Pfam" id="PF05618">
    <property type="entry name" value="Zn_protease"/>
    <property type="match status" value="1"/>
</dbReference>
<gene>
    <name evidence="2" type="ORF">DPC56_06645</name>
</gene>
<dbReference type="InterPro" id="IPR036821">
    <property type="entry name" value="Peptide_deformylase_sf"/>
</dbReference>
<evidence type="ECO:0000313" key="3">
    <source>
        <dbReference type="Proteomes" id="UP000249782"/>
    </source>
</evidence>
<dbReference type="EMBL" id="QLOE01000008">
    <property type="protein sequence ID" value="RAO78778.1"/>
    <property type="molecule type" value="Genomic_DNA"/>
</dbReference>
<reference evidence="2 3" key="1">
    <citation type="submission" date="2018-06" db="EMBL/GenBank/DDBJ databases">
        <title>Draft genome sequence of hyperthermophilic methanogen Methanothermobacter tenebrarum sp. MCM-B 1447.</title>
        <authorList>
            <person name="Pore S.D."/>
            <person name="Dagar S."/>
            <person name="Dhakephalkar P.K."/>
        </authorList>
    </citation>
    <scope>NUCLEOTIDE SEQUENCE [LARGE SCALE GENOMIC DNA]</scope>
    <source>
        <strain evidence="2 3">MCM B 1447</strain>
    </source>
</reference>
<comment type="caution">
    <text evidence="2">The sequence shown here is derived from an EMBL/GenBank/DDBJ whole genome shotgun (WGS) entry which is preliminary data.</text>
</comment>
<evidence type="ECO:0000313" key="2">
    <source>
        <dbReference type="EMBL" id="RAO78778.1"/>
    </source>
</evidence>
<accession>A0A328P8N1</accession>
<evidence type="ECO:0000259" key="1">
    <source>
        <dbReference type="Pfam" id="PF05618"/>
    </source>
</evidence>
<sequence>MEHQQLKKLLKFTLKEKRVIKRLGIPPDAFIPLLFSIRFGGDWSFVRNSDKFMAVKEKITEYDEKEKVGCTIEIVYLFLNPRILKEEGTVYRLEKCGDKGERKLVKRPYKMIIEADYIIKASLDPLNLKIKLKRIKEPVKFEGSGAYGASHEMEHLSKGQISGRPFWEFEYEIEE</sequence>
<dbReference type="InterPro" id="IPR008503">
    <property type="entry name" value="Asp_endopeptidase"/>
</dbReference>